<evidence type="ECO:0000256" key="1">
    <source>
        <dbReference type="SAM" id="Phobius"/>
    </source>
</evidence>
<dbReference type="Pfam" id="PF00672">
    <property type="entry name" value="HAMP"/>
    <property type="match status" value="1"/>
</dbReference>
<keyword evidence="1" id="KW-0472">Membrane</keyword>
<dbReference type="Gene3D" id="6.10.340.10">
    <property type="match status" value="1"/>
</dbReference>
<sequence length="249" mass="28980">MEYKHLGFPLKIMLGYLVGILILALLFSASIAHLGTVINDYNNTVKIAWRQLNALQTLQASGLQIRLDIDNDTAKVDMDLRLIDYWFASFLQASRDGVPRDFILLVREFYTFREQTLKLINLKEQKASKSDLATQHRNFSKDYNIFMARIKVEIERGRSNVEVSEVRFLQRVNQLLLLNILLAPLSFLFLYIYGYFLSNYTGIRLRRFLENMRKILAGNYKEKIEDDSKDEIGQIAEGINELAERLDTK</sequence>
<gene>
    <name evidence="3" type="ORF">AMJ44_12105</name>
</gene>
<dbReference type="AlphaFoldDB" id="A0A0S7XRD1"/>
<name>A0A0S7XRD1_UNCSA</name>
<evidence type="ECO:0000313" key="4">
    <source>
        <dbReference type="Proteomes" id="UP000051861"/>
    </source>
</evidence>
<dbReference type="PROSITE" id="PS50885">
    <property type="entry name" value="HAMP"/>
    <property type="match status" value="1"/>
</dbReference>
<keyword evidence="1" id="KW-0812">Transmembrane</keyword>
<proteinExistence type="predicted"/>
<dbReference type="CDD" id="cd06225">
    <property type="entry name" value="HAMP"/>
    <property type="match status" value="1"/>
</dbReference>
<organism evidence="3 4">
    <name type="scientific">candidate division WOR-1 bacterium DG_54_3</name>
    <dbReference type="NCBI Taxonomy" id="1703775"/>
    <lineage>
        <taxon>Bacteria</taxon>
        <taxon>Bacillati</taxon>
        <taxon>Saganbacteria</taxon>
    </lineage>
</organism>
<reference evidence="3 4" key="1">
    <citation type="journal article" date="2015" name="Microbiome">
        <title>Genomic resolution of linkages in carbon, nitrogen, and sulfur cycling among widespread estuary sediment bacteria.</title>
        <authorList>
            <person name="Baker B.J."/>
            <person name="Lazar C.S."/>
            <person name="Teske A.P."/>
            <person name="Dick G.J."/>
        </authorList>
    </citation>
    <scope>NUCLEOTIDE SEQUENCE [LARGE SCALE GENOMIC DNA]</scope>
    <source>
        <strain evidence="3">DG_54_3</strain>
    </source>
</reference>
<dbReference type="EMBL" id="LIZX01000162">
    <property type="protein sequence ID" value="KPJ64787.1"/>
    <property type="molecule type" value="Genomic_DNA"/>
</dbReference>
<dbReference type="GO" id="GO:0016020">
    <property type="term" value="C:membrane"/>
    <property type="evidence" value="ECO:0007669"/>
    <property type="project" value="InterPro"/>
</dbReference>
<accession>A0A0S7XRD1</accession>
<feature type="transmembrane region" description="Helical" evidence="1">
    <location>
        <begin position="176"/>
        <end position="197"/>
    </location>
</feature>
<dbReference type="Proteomes" id="UP000051861">
    <property type="component" value="Unassembled WGS sequence"/>
</dbReference>
<evidence type="ECO:0000313" key="3">
    <source>
        <dbReference type="EMBL" id="KPJ64787.1"/>
    </source>
</evidence>
<protein>
    <recommendedName>
        <fullName evidence="2">HAMP domain-containing protein</fullName>
    </recommendedName>
</protein>
<feature type="domain" description="HAMP" evidence="2">
    <location>
        <begin position="204"/>
        <end position="246"/>
    </location>
</feature>
<dbReference type="InterPro" id="IPR003660">
    <property type="entry name" value="HAMP_dom"/>
</dbReference>
<dbReference type="GO" id="GO:0007165">
    <property type="term" value="P:signal transduction"/>
    <property type="evidence" value="ECO:0007669"/>
    <property type="project" value="InterPro"/>
</dbReference>
<keyword evidence="1" id="KW-1133">Transmembrane helix</keyword>
<evidence type="ECO:0000259" key="2">
    <source>
        <dbReference type="PROSITE" id="PS50885"/>
    </source>
</evidence>
<comment type="caution">
    <text evidence="3">The sequence shown here is derived from an EMBL/GenBank/DDBJ whole genome shotgun (WGS) entry which is preliminary data.</text>
</comment>
<feature type="transmembrane region" description="Helical" evidence="1">
    <location>
        <begin position="12"/>
        <end position="34"/>
    </location>
</feature>
<dbReference type="SUPFAM" id="SSF158472">
    <property type="entry name" value="HAMP domain-like"/>
    <property type="match status" value="1"/>
</dbReference>